<keyword evidence="2" id="KW-1133">Transmembrane helix</keyword>
<organism evidence="4 5">
    <name type="scientific">Clostridium collagenovorans DSM 3089</name>
    <dbReference type="NCBI Taxonomy" id="1121306"/>
    <lineage>
        <taxon>Bacteria</taxon>
        <taxon>Bacillati</taxon>
        <taxon>Bacillota</taxon>
        <taxon>Clostridia</taxon>
        <taxon>Eubacteriales</taxon>
        <taxon>Clostridiaceae</taxon>
        <taxon>Clostridium</taxon>
    </lineage>
</organism>
<evidence type="ECO:0000256" key="1">
    <source>
        <dbReference type="SAM" id="MobiDB-lite"/>
    </source>
</evidence>
<dbReference type="OrthoDB" id="1164310at2"/>
<dbReference type="STRING" id="1121306.SAMN02745196_01763"/>
<feature type="region of interest" description="Disordered" evidence="1">
    <location>
        <begin position="95"/>
        <end position="163"/>
    </location>
</feature>
<dbReference type="AlphaFoldDB" id="A0A1M5WNL1"/>
<feature type="compositionally biased region" description="Basic and acidic residues" evidence="1">
    <location>
        <begin position="99"/>
        <end position="120"/>
    </location>
</feature>
<dbReference type="PANTHER" id="PTHR37806">
    <property type="entry name" value="LMO0724 PROTEIN"/>
    <property type="match status" value="1"/>
</dbReference>
<keyword evidence="5" id="KW-1185">Reference proteome</keyword>
<protein>
    <submittedName>
        <fullName evidence="4">Uncharacterized protein YvpB</fullName>
    </submittedName>
</protein>
<feature type="transmembrane region" description="Helical" evidence="2">
    <location>
        <begin position="53"/>
        <end position="77"/>
    </location>
</feature>
<dbReference type="Pfam" id="PF13529">
    <property type="entry name" value="Peptidase_C39_2"/>
    <property type="match status" value="1"/>
</dbReference>
<feature type="compositionally biased region" description="Basic and acidic residues" evidence="1">
    <location>
        <begin position="127"/>
        <end position="153"/>
    </location>
</feature>
<evidence type="ECO:0000256" key="2">
    <source>
        <dbReference type="SAM" id="Phobius"/>
    </source>
</evidence>
<keyword evidence="2" id="KW-0472">Membrane</keyword>
<reference evidence="4 5" key="1">
    <citation type="submission" date="2016-11" db="EMBL/GenBank/DDBJ databases">
        <authorList>
            <person name="Jaros S."/>
            <person name="Januszkiewicz K."/>
            <person name="Wedrychowicz H."/>
        </authorList>
    </citation>
    <scope>NUCLEOTIDE SEQUENCE [LARGE SCALE GENOMIC DNA]</scope>
    <source>
        <strain evidence="4 5">DSM 3089</strain>
    </source>
</reference>
<accession>A0A1M5WNL1</accession>
<sequence length="361" mass="41007">MIKVDDIREKNTSTIKKKSLNKQNSRKSTGVSSRVNISSKVSKNNKRQMKVKVYTYILKGMIILIIGLSITSIRIFAKNVNMFAKNKKPSNEITAQALNKDEENKKEDNTFKKEEVKNESNIEGEDKEEKVKVEEKPADAEKPQKQEEDKVVEASEEVNEAPKSKSLDVRLISQNPELYNGCEVTCLAMLLNYKGIKVDKMTLAKEMKKNPTKAVYNSNNKITKWGNPKYGFVGDVYGATGIGYSIDPEPLMPLVSKHNKNPKNLTGKSLDDIKESINNENPVLVWVESNFSYPIEFIQWTDEKGEKVKATFDIHAILITGYDDENMYYNDPLTGEKNKSISQKRFTQVWKEMGSKALSID</sequence>
<evidence type="ECO:0000313" key="5">
    <source>
        <dbReference type="Proteomes" id="UP000184526"/>
    </source>
</evidence>
<feature type="region of interest" description="Disordered" evidence="1">
    <location>
        <begin position="13"/>
        <end position="43"/>
    </location>
</feature>
<feature type="domain" description="Peptidase C39-like" evidence="3">
    <location>
        <begin position="167"/>
        <end position="332"/>
    </location>
</feature>
<name>A0A1M5WNL1_9CLOT</name>
<dbReference type="RefSeq" id="WP_084666191.1">
    <property type="nucleotide sequence ID" value="NZ_FQXP01000006.1"/>
</dbReference>
<dbReference type="InterPro" id="IPR039564">
    <property type="entry name" value="Peptidase_C39-like"/>
</dbReference>
<gene>
    <name evidence="4" type="ORF">SAMN02745196_01763</name>
</gene>
<proteinExistence type="predicted"/>
<dbReference type="EMBL" id="FQXP01000006">
    <property type="protein sequence ID" value="SHH89140.1"/>
    <property type="molecule type" value="Genomic_DNA"/>
</dbReference>
<evidence type="ECO:0000259" key="3">
    <source>
        <dbReference type="Pfam" id="PF13529"/>
    </source>
</evidence>
<feature type="compositionally biased region" description="Polar residues" evidence="1">
    <location>
        <begin position="21"/>
        <end position="42"/>
    </location>
</feature>
<keyword evidence="2" id="KW-0812">Transmembrane</keyword>
<dbReference type="Proteomes" id="UP000184526">
    <property type="component" value="Unassembled WGS sequence"/>
</dbReference>
<evidence type="ECO:0000313" key="4">
    <source>
        <dbReference type="EMBL" id="SHH89140.1"/>
    </source>
</evidence>
<dbReference type="PANTHER" id="PTHR37806:SF1">
    <property type="entry name" value="PEPTIDASE C39-LIKE DOMAIN-CONTAINING PROTEIN"/>
    <property type="match status" value="1"/>
</dbReference>
<dbReference type="Gene3D" id="3.90.70.10">
    <property type="entry name" value="Cysteine proteinases"/>
    <property type="match status" value="1"/>
</dbReference>